<feature type="compositionally biased region" description="Gly residues" evidence="7">
    <location>
        <begin position="816"/>
        <end position="827"/>
    </location>
</feature>
<feature type="binding site" evidence="6">
    <location>
        <position position="756"/>
    </location>
    <ligand>
        <name>ATP</name>
        <dbReference type="ChEBI" id="CHEBI:30616"/>
    </ligand>
</feature>
<evidence type="ECO:0000256" key="7">
    <source>
        <dbReference type="SAM" id="MobiDB-lite"/>
    </source>
</evidence>
<feature type="region of interest" description="Disordered" evidence="7">
    <location>
        <begin position="38"/>
        <end position="76"/>
    </location>
</feature>
<keyword evidence="9" id="KW-0732">Signal</keyword>
<evidence type="ECO:0000313" key="12">
    <source>
        <dbReference type="Proteomes" id="UP000612055"/>
    </source>
</evidence>
<dbReference type="PROSITE" id="PS00107">
    <property type="entry name" value="PROTEIN_KINASE_ATP"/>
    <property type="match status" value="1"/>
</dbReference>
<feature type="compositionally biased region" description="Pro residues" evidence="7">
    <location>
        <begin position="1000"/>
        <end position="1012"/>
    </location>
</feature>
<keyword evidence="8" id="KW-0472">Membrane</keyword>
<feature type="compositionally biased region" description="Low complexity" evidence="7">
    <location>
        <begin position="983"/>
        <end position="999"/>
    </location>
</feature>
<keyword evidence="1" id="KW-0723">Serine/threonine-protein kinase</keyword>
<feature type="compositionally biased region" description="Low complexity" evidence="7">
    <location>
        <begin position="284"/>
        <end position="300"/>
    </location>
</feature>
<dbReference type="InterPro" id="IPR017441">
    <property type="entry name" value="Protein_kinase_ATP_BS"/>
</dbReference>
<keyword evidence="8" id="KW-1133">Transmembrane helix</keyword>
<feature type="compositionally biased region" description="Low complexity" evidence="7">
    <location>
        <begin position="337"/>
        <end position="352"/>
    </location>
</feature>
<evidence type="ECO:0000256" key="6">
    <source>
        <dbReference type="PROSITE-ProRule" id="PRU10141"/>
    </source>
</evidence>
<dbReference type="PROSITE" id="PS50011">
    <property type="entry name" value="PROTEIN_KINASE_DOM"/>
    <property type="match status" value="1"/>
</dbReference>
<feature type="domain" description="Protein kinase" evidence="10">
    <location>
        <begin position="729"/>
        <end position="1487"/>
    </location>
</feature>
<accession>A0A835Y335</accession>
<feature type="compositionally biased region" description="Low complexity" evidence="7">
    <location>
        <begin position="605"/>
        <end position="626"/>
    </location>
</feature>
<feature type="compositionally biased region" description="Low complexity" evidence="7">
    <location>
        <begin position="38"/>
        <end position="65"/>
    </location>
</feature>
<feature type="compositionally biased region" description="Low complexity" evidence="7">
    <location>
        <begin position="1109"/>
        <end position="1135"/>
    </location>
</feature>
<dbReference type="InterPro" id="IPR011009">
    <property type="entry name" value="Kinase-like_dom_sf"/>
</dbReference>
<feature type="compositionally biased region" description="Basic and acidic residues" evidence="7">
    <location>
        <begin position="899"/>
        <end position="908"/>
    </location>
</feature>
<keyword evidence="4" id="KW-0418">Kinase</keyword>
<feature type="compositionally biased region" description="Low complexity" evidence="7">
    <location>
        <begin position="1153"/>
        <end position="1168"/>
    </location>
</feature>
<keyword evidence="3 6" id="KW-0547">Nucleotide-binding</keyword>
<feature type="region of interest" description="Disordered" evidence="7">
    <location>
        <begin position="1109"/>
        <end position="1233"/>
    </location>
</feature>
<keyword evidence="12" id="KW-1185">Reference proteome</keyword>
<feature type="compositionally biased region" description="Pro residues" evidence="7">
    <location>
        <begin position="1176"/>
        <end position="1195"/>
    </location>
</feature>
<feature type="region of interest" description="Disordered" evidence="7">
    <location>
        <begin position="242"/>
        <end position="400"/>
    </location>
</feature>
<evidence type="ECO:0000259" key="10">
    <source>
        <dbReference type="PROSITE" id="PS50011"/>
    </source>
</evidence>
<evidence type="ECO:0000256" key="3">
    <source>
        <dbReference type="ARBA" id="ARBA00022741"/>
    </source>
</evidence>
<dbReference type="PROSITE" id="PS00108">
    <property type="entry name" value="PROTEIN_KINASE_ST"/>
    <property type="match status" value="1"/>
</dbReference>
<feature type="region of interest" description="Disordered" evidence="7">
    <location>
        <begin position="813"/>
        <end position="842"/>
    </location>
</feature>
<evidence type="ECO:0000256" key="4">
    <source>
        <dbReference type="ARBA" id="ARBA00022777"/>
    </source>
</evidence>
<feature type="region of interest" description="Disordered" evidence="7">
    <location>
        <begin position="1035"/>
        <end position="1062"/>
    </location>
</feature>
<dbReference type="InterPro" id="IPR000719">
    <property type="entry name" value="Prot_kinase_dom"/>
</dbReference>
<organism evidence="11 12">
    <name type="scientific">Edaphochlamys debaryana</name>
    <dbReference type="NCBI Taxonomy" id="47281"/>
    <lineage>
        <taxon>Eukaryota</taxon>
        <taxon>Viridiplantae</taxon>
        <taxon>Chlorophyta</taxon>
        <taxon>core chlorophytes</taxon>
        <taxon>Chlorophyceae</taxon>
        <taxon>CS clade</taxon>
        <taxon>Chlamydomonadales</taxon>
        <taxon>Chlamydomonadales incertae sedis</taxon>
        <taxon>Edaphochlamys</taxon>
    </lineage>
</organism>
<dbReference type="GO" id="GO:0005524">
    <property type="term" value="F:ATP binding"/>
    <property type="evidence" value="ECO:0007669"/>
    <property type="project" value="UniProtKB-UniRule"/>
</dbReference>
<feature type="region of interest" description="Disordered" evidence="7">
    <location>
        <begin position="577"/>
        <end position="697"/>
    </location>
</feature>
<feature type="compositionally biased region" description="Gly residues" evidence="7">
    <location>
        <begin position="909"/>
        <end position="933"/>
    </location>
</feature>
<feature type="signal peptide" evidence="9">
    <location>
        <begin position="1"/>
        <end position="36"/>
    </location>
</feature>
<feature type="chain" id="PRO_5032394109" description="Protein kinase domain-containing protein" evidence="9">
    <location>
        <begin position="37"/>
        <end position="1503"/>
    </location>
</feature>
<feature type="region of interest" description="Disordered" evidence="7">
    <location>
        <begin position="983"/>
        <end position="1014"/>
    </location>
</feature>
<feature type="compositionally biased region" description="Low complexity" evidence="7">
    <location>
        <begin position="671"/>
        <end position="690"/>
    </location>
</feature>
<evidence type="ECO:0000256" key="5">
    <source>
        <dbReference type="ARBA" id="ARBA00022840"/>
    </source>
</evidence>
<gene>
    <name evidence="11" type="ORF">HYH03_006965</name>
</gene>
<keyword evidence="8" id="KW-0812">Transmembrane</keyword>
<dbReference type="Pfam" id="PF07714">
    <property type="entry name" value="PK_Tyr_Ser-Thr"/>
    <property type="match status" value="2"/>
</dbReference>
<name>A0A835Y335_9CHLO</name>
<sequence>MGVASPFPRGLSTSTHCATTLSFVALLLALAAAATAQTQQQPAPARAGPDAARGGNFNNNSAANATQHSAPRPSSAVARTGKELFQLLANAGVSLIWLPCDLELSPDDAPAGVELSRNVTVEGGDGSGGAAGGGATEAAAEVAARNGTLQLTTLDFAFLVSKLRLAPGATLTLRRLEVRRATSRISAHMDFMAASPGAAVRFEGTLQHRLVCLPEDMGVYNVITLPPAAEHEDVTAAALAGSAERGGGGGAGAPSSGGAAGPAAAPSGRGQPPRQGKPASETPVGAAAEAAAAEVAAAEGQGQGRAPPRPRVQQVQLVTDSKLCWRTSPPPEPAAPQPAAATDAAGSTAAAAPLPPLPPRTSRQALRPPAPPLGAPAPAAPQMPGSLAPTPAPAPASAPVSSALTEASGLVKAADESGRTCASYFVEMRDVRLMTQLMSLANNGGYSVTFINASVVCDMQISRDCMATMGAERCMYDMVSAHDPSYGNAYGALGNASGTAAGGAAAGDPPRHGSGRLGLVVGVSVGGGAVLAAALLAAAFLLRRRRPHWLRVAGSGGSGSSGVGGGAEDCTCERRRKHPLASDGDGGGGPTSGGDPPSPRRARGAHSSAEPEAAGAAGSRRLLADLPPRPPSAPAAIVATAGGDSSGDPSSSSRLQEDPGATPGLGNVFLSRNLSGNPGSSNPSGQPSTSRGRRGAHALAQACQELLKDPARAEAVRWRLAASRPAPPVQLLELIGSGTFGRVYRGLWQGTVVAVKVLVLPPALMGGCEGGERLRRMAAMEAAVSDMARHPCVVQTYSYSFSAIGGVSISGSGSRDVGGGGGGGGGAALPRAPSLEGPNPSWGIPAGPPLGCELQLVLEYCDLGTLRQALDRGAFHLPPGPPPERPYGSRSAADVSDGSTDRSYDARPRGGGRGGSGRDGASGGDGGGGGGASGRPRWRYGLVLQVAYDVASGLMHLHSYDIVHGDVKAGNVLLSSGPAASRASSTALSHTPSSTAASARPPPRLPPAPAPAPAMRNARIPAAALEGAGLAAETAGGAAAEARDSGGGAPPGGPRAGPCQGAAAAAAAATQLQRAATATPSPPLESREEALLPRLSPAAKRASSLDVAAAPSAASGSGSRFAGLGSRAESSSASSFPQLPGPPASVRADTPDDIAAAAAPTTTAMRASTPEEDDPPPLSTLPPPAPPSPPSPPSPPKRDNSLDAAPVSTRISGLSSAPSPSGASSAAALPPPPASVAATAAISTPAASPALAAARTSVAHAPFASAFSVASGVYLDTLDFHSGDDGFGLAAGDIGWMAETEAVGAVAAPNAERAPTGLAGGGGGGVQGGRGMASGGGTASGGGRCSGAGGGGGPPPLELPAGFMAKIADFGLATHLDERHHGTHLSASSAQGTVTHTAPELLLYGHISKHVDTYAYGILLYELLTGERPFRGVTRALLPQLVAVQGLRPELPPDTPPDFRRLAESCWHADPRRRPTFEKVLARVQGMRQRAAAEAAAAGGAAL</sequence>
<dbReference type="InterPro" id="IPR051681">
    <property type="entry name" value="Ser/Thr_Kinases-Pseudokinases"/>
</dbReference>
<feature type="region of interest" description="Disordered" evidence="7">
    <location>
        <begin position="874"/>
        <end position="933"/>
    </location>
</feature>
<proteinExistence type="predicted"/>
<evidence type="ECO:0000256" key="8">
    <source>
        <dbReference type="SAM" id="Phobius"/>
    </source>
</evidence>
<dbReference type="InterPro" id="IPR001245">
    <property type="entry name" value="Ser-Thr/Tyr_kinase_cat_dom"/>
</dbReference>
<reference evidence="11" key="1">
    <citation type="journal article" date="2020" name="bioRxiv">
        <title>Comparative genomics of Chlamydomonas.</title>
        <authorList>
            <person name="Craig R.J."/>
            <person name="Hasan A.R."/>
            <person name="Ness R.W."/>
            <person name="Keightley P.D."/>
        </authorList>
    </citation>
    <scope>NUCLEOTIDE SEQUENCE</scope>
    <source>
        <strain evidence="11">CCAP 11/70</strain>
    </source>
</reference>
<dbReference type="SMART" id="SM00220">
    <property type="entry name" value="S_TKc"/>
    <property type="match status" value="1"/>
</dbReference>
<protein>
    <recommendedName>
        <fullName evidence="10">Protein kinase domain-containing protein</fullName>
    </recommendedName>
</protein>
<feature type="compositionally biased region" description="Low complexity" evidence="7">
    <location>
        <begin position="642"/>
        <end position="653"/>
    </location>
</feature>
<dbReference type="SUPFAM" id="SSF56112">
    <property type="entry name" value="Protein kinase-like (PK-like)"/>
    <property type="match status" value="1"/>
</dbReference>
<keyword evidence="2" id="KW-0808">Transferase</keyword>
<feature type="compositionally biased region" description="Gly residues" evidence="7">
    <location>
        <begin position="1331"/>
        <end position="1352"/>
    </location>
</feature>
<keyword evidence="5 6" id="KW-0067">ATP-binding</keyword>
<feature type="transmembrane region" description="Helical" evidence="8">
    <location>
        <begin position="517"/>
        <end position="542"/>
    </location>
</feature>
<feature type="compositionally biased region" description="Pro residues" evidence="7">
    <location>
        <begin position="368"/>
        <end position="381"/>
    </location>
</feature>
<evidence type="ECO:0000313" key="11">
    <source>
        <dbReference type="EMBL" id="KAG2495033.1"/>
    </source>
</evidence>
<dbReference type="PANTHER" id="PTHR44329:SF214">
    <property type="entry name" value="PROTEIN KINASE DOMAIN-CONTAINING PROTEIN"/>
    <property type="match status" value="1"/>
</dbReference>
<dbReference type="Gene3D" id="3.30.200.20">
    <property type="entry name" value="Phosphorylase Kinase, domain 1"/>
    <property type="match status" value="1"/>
</dbReference>
<dbReference type="EMBL" id="JAEHOE010000027">
    <property type="protein sequence ID" value="KAG2495033.1"/>
    <property type="molecule type" value="Genomic_DNA"/>
</dbReference>
<feature type="compositionally biased region" description="Low complexity" evidence="7">
    <location>
        <begin position="1210"/>
        <end position="1228"/>
    </location>
</feature>
<comment type="caution">
    <text evidence="11">The sequence shown here is derived from an EMBL/GenBank/DDBJ whole genome shotgun (WGS) entry which is preliminary data.</text>
</comment>
<dbReference type="InterPro" id="IPR008271">
    <property type="entry name" value="Ser/Thr_kinase_AS"/>
</dbReference>
<evidence type="ECO:0000256" key="1">
    <source>
        <dbReference type="ARBA" id="ARBA00022527"/>
    </source>
</evidence>
<dbReference type="Gene3D" id="1.10.510.10">
    <property type="entry name" value="Transferase(Phosphotransferase) domain 1"/>
    <property type="match status" value="2"/>
</dbReference>
<feature type="region of interest" description="Disordered" evidence="7">
    <location>
        <begin position="1331"/>
        <end position="1354"/>
    </location>
</feature>
<feature type="compositionally biased region" description="Low complexity" evidence="7">
    <location>
        <begin position="253"/>
        <end position="274"/>
    </location>
</feature>
<dbReference type="GO" id="GO:0004674">
    <property type="term" value="F:protein serine/threonine kinase activity"/>
    <property type="evidence" value="ECO:0007669"/>
    <property type="project" value="UniProtKB-KW"/>
</dbReference>
<evidence type="ECO:0000256" key="2">
    <source>
        <dbReference type="ARBA" id="ARBA00022679"/>
    </source>
</evidence>
<evidence type="ECO:0000256" key="9">
    <source>
        <dbReference type="SAM" id="SignalP"/>
    </source>
</evidence>
<dbReference type="Proteomes" id="UP000612055">
    <property type="component" value="Unassembled WGS sequence"/>
</dbReference>
<dbReference type="PANTHER" id="PTHR44329">
    <property type="entry name" value="SERINE/THREONINE-PROTEIN KINASE TNNI3K-RELATED"/>
    <property type="match status" value="1"/>
</dbReference>